<dbReference type="PANTHER" id="PTHR31088">
    <property type="entry name" value="MEMBRANE-ASSOCIATED PROTEIN VIPP1, CHLOROPLASTIC"/>
    <property type="match status" value="1"/>
</dbReference>
<proteinExistence type="inferred from homology"/>
<dbReference type="PANTHER" id="PTHR31088:SF6">
    <property type="entry name" value="PHAGE SHOCK PROTEIN A"/>
    <property type="match status" value="1"/>
</dbReference>
<evidence type="ECO:0000256" key="2">
    <source>
        <dbReference type="SAM" id="Coils"/>
    </source>
</evidence>
<organism evidence="3 4">
    <name type="scientific">Paraglaciecola hydrolytica</name>
    <dbReference type="NCBI Taxonomy" id="1799789"/>
    <lineage>
        <taxon>Bacteria</taxon>
        <taxon>Pseudomonadati</taxon>
        <taxon>Pseudomonadota</taxon>
        <taxon>Gammaproteobacteria</taxon>
        <taxon>Alteromonadales</taxon>
        <taxon>Alteromonadaceae</taxon>
        <taxon>Paraglaciecola</taxon>
    </lineage>
</organism>
<dbReference type="GO" id="GO:0009271">
    <property type="term" value="P:phage shock"/>
    <property type="evidence" value="ECO:0007669"/>
    <property type="project" value="TreeGrafter"/>
</dbReference>
<dbReference type="STRING" id="1799789.AX660_05605"/>
<dbReference type="GO" id="GO:0005829">
    <property type="term" value="C:cytosol"/>
    <property type="evidence" value="ECO:0007669"/>
    <property type="project" value="TreeGrafter"/>
</dbReference>
<evidence type="ECO:0000313" key="3">
    <source>
        <dbReference type="EMBL" id="KXI29534.1"/>
    </source>
</evidence>
<keyword evidence="4" id="KW-1185">Reference proteome</keyword>
<reference evidence="4" key="1">
    <citation type="submission" date="2016-02" db="EMBL/GenBank/DDBJ databases">
        <authorList>
            <person name="Schultz-Johansen M."/>
            <person name="Glaring M.A."/>
            <person name="Bech P.K."/>
            <person name="Stougaard P."/>
        </authorList>
    </citation>
    <scope>NUCLEOTIDE SEQUENCE [LARGE SCALE GENOMIC DNA]</scope>
    <source>
        <strain evidence="4">S66</strain>
    </source>
</reference>
<dbReference type="InterPro" id="IPR007157">
    <property type="entry name" value="PspA_VIPP1"/>
</dbReference>
<dbReference type="EMBL" id="LSNE01000003">
    <property type="protein sequence ID" value="KXI29534.1"/>
    <property type="molecule type" value="Genomic_DNA"/>
</dbReference>
<accession>A0A136A2U7</accession>
<comment type="caution">
    <text evidence="3">The sequence shown here is derived from an EMBL/GenBank/DDBJ whole genome shotgun (WGS) entry which is preliminary data.</text>
</comment>
<dbReference type="AlphaFoldDB" id="A0A136A2U7"/>
<dbReference type="InterPro" id="IPR014319">
    <property type="entry name" value="Phageshock_PspA"/>
</dbReference>
<name>A0A136A2U7_9ALTE</name>
<protein>
    <submittedName>
        <fullName evidence="3">Phage shock protein A</fullName>
    </submittedName>
</protein>
<sequence>MGMLSRMSDIVQANLNAILDKAEDPAKVLKLLVQEMDETLVELRSVAASHLAEKKRLQRKTEKTQQQIENWQANAALAMDKNREDLARAALAEKHTCQQQLSGFQAELVTVEESLSNLQTDTAKLQEKLAEARAKQNSFVVRERSVTVRLQAKNNTSAEKIDAAINRFEQYERRIDDLESQVDAFDLLRSSQNLSSQFVQLEAEEKIEQELAKLRKKAA</sequence>
<comment type="similarity">
    <text evidence="1">Belongs to the PspA/Vipp/IM30 family.</text>
</comment>
<dbReference type="NCBIfam" id="TIGR02977">
    <property type="entry name" value="phageshock_pspA"/>
    <property type="match status" value="1"/>
</dbReference>
<dbReference type="Pfam" id="PF04012">
    <property type="entry name" value="PspA_IM30"/>
    <property type="match status" value="1"/>
</dbReference>
<dbReference type="Proteomes" id="UP000070299">
    <property type="component" value="Unassembled WGS sequence"/>
</dbReference>
<gene>
    <name evidence="3" type="ORF">AX660_05605</name>
</gene>
<feature type="coiled-coil region" evidence="2">
    <location>
        <begin position="40"/>
        <end position="81"/>
    </location>
</feature>
<evidence type="ECO:0000313" key="4">
    <source>
        <dbReference type="Proteomes" id="UP000070299"/>
    </source>
</evidence>
<feature type="coiled-coil region" evidence="2">
    <location>
        <begin position="108"/>
        <end position="188"/>
    </location>
</feature>
<dbReference type="OrthoDB" id="9779630at2"/>
<evidence type="ECO:0000256" key="1">
    <source>
        <dbReference type="ARBA" id="ARBA00043985"/>
    </source>
</evidence>
<dbReference type="RefSeq" id="WP_068372160.1">
    <property type="nucleotide sequence ID" value="NZ_LSNE01000003.1"/>
</dbReference>
<keyword evidence="2" id="KW-0175">Coiled coil</keyword>